<sequence length="220" mass="24936">MDLTQNDLTQSHISGITDPLIQTSPIKLNKSNVLPICKRSIAYQIQLADDMLEFLTQNPSQKLPKSMMTDLVEIVNAYGKTINYQLGDPDSQSLNQQFVEPHLSSDISQNELRCLKAIAESNSDSETSKLLFEDKVAEVFKAQHHQLITKPIQEHNSTSNSSNHPYQLQINNKRSYNHVTQVQVHKSKELQGFCEIMRGKTPVEPCTWTEGVQTIVRCEK</sequence>
<gene>
    <name evidence="1" type="ORF">HINF_LOCUS38894</name>
    <name evidence="2" type="ORF">HINF_LOCUS45658</name>
</gene>
<dbReference type="Proteomes" id="UP001642409">
    <property type="component" value="Unassembled WGS sequence"/>
</dbReference>
<dbReference type="AlphaFoldDB" id="A0AA86UDD8"/>
<keyword evidence="3" id="KW-1185">Reference proteome</keyword>
<comment type="caution">
    <text evidence="1">The sequence shown here is derived from an EMBL/GenBank/DDBJ whole genome shotgun (WGS) entry which is preliminary data.</text>
</comment>
<evidence type="ECO:0000313" key="1">
    <source>
        <dbReference type="EMBL" id="CAI9951249.1"/>
    </source>
</evidence>
<evidence type="ECO:0000313" key="3">
    <source>
        <dbReference type="Proteomes" id="UP001642409"/>
    </source>
</evidence>
<reference evidence="1" key="1">
    <citation type="submission" date="2023-06" db="EMBL/GenBank/DDBJ databases">
        <authorList>
            <person name="Kurt Z."/>
        </authorList>
    </citation>
    <scope>NUCLEOTIDE SEQUENCE</scope>
</reference>
<dbReference type="EMBL" id="CATOUU010000823">
    <property type="protein sequence ID" value="CAI9951249.1"/>
    <property type="molecule type" value="Genomic_DNA"/>
</dbReference>
<name>A0AA86UDD8_9EUKA</name>
<accession>A0AA86UDD8</accession>
<evidence type="ECO:0000313" key="2">
    <source>
        <dbReference type="EMBL" id="CAL6053802.1"/>
    </source>
</evidence>
<dbReference type="EMBL" id="CAXDID020000199">
    <property type="protein sequence ID" value="CAL6053802.1"/>
    <property type="molecule type" value="Genomic_DNA"/>
</dbReference>
<organism evidence="1">
    <name type="scientific">Hexamita inflata</name>
    <dbReference type="NCBI Taxonomy" id="28002"/>
    <lineage>
        <taxon>Eukaryota</taxon>
        <taxon>Metamonada</taxon>
        <taxon>Diplomonadida</taxon>
        <taxon>Hexamitidae</taxon>
        <taxon>Hexamitinae</taxon>
        <taxon>Hexamita</taxon>
    </lineage>
</organism>
<proteinExistence type="predicted"/>
<protein>
    <submittedName>
        <fullName evidence="2">Hypothetical_protein</fullName>
    </submittedName>
</protein>
<reference evidence="2 3" key="2">
    <citation type="submission" date="2024-07" db="EMBL/GenBank/DDBJ databases">
        <authorList>
            <person name="Akdeniz Z."/>
        </authorList>
    </citation>
    <scope>NUCLEOTIDE SEQUENCE [LARGE SCALE GENOMIC DNA]</scope>
</reference>